<reference evidence="3" key="1">
    <citation type="submission" date="2016-10" db="EMBL/GenBank/DDBJ databases">
        <title>Frankia sp. NRRL B-16386 Genome sequencing.</title>
        <authorList>
            <person name="Ghodhbane-Gtari F."/>
            <person name="Swanson E."/>
            <person name="Gueddou A."/>
            <person name="Hezbri K."/>
            <person name="Ktari K."/>
            <person name="Nouioui I."/>
            <person name="Morris K."/>
            <person name="Simpson S."/>
            <person name="Abebe-Akele F."/>
            <person name="Thomas K."/>
            <person name="Gtari M."/>
            <person name="Tisa L.S."/>
        </authorList>
    </citation>
    <scope>NUCLEOTIDE SEQUENCE [LARGE SCALE GENOMIC DNA]</scope>
    <source>
        <strain evidence="3">NRRL B-16386</strain>
    </source>
</reference>
<evidence type="ECO:0000256" key="1">
    <source>
        <dbReference type="SAM" id="MobiDB-lite"/>
    </source>
</evidence>
<evidence type="ECO:0000313" key="2">
    <source>
        <dbReference type="EMBL" id="ONH31115.1"/>
    </source>
</evidence>
<name>A0A1V2IDG0_9ACTN</name>
<proteinExistence type="predicted"/>
<evidence type="ECO:0000313" key="3">
    <source>
        <dbReference type="Proteomes" id="UP000188929"/>
    </source>
</evidence>
<sequence length="82" mass="8287">MEVGWRGVGWTGGVDGQPGCLGEHGDPGGPDSAAPVIVQPHTTHHAPRATTPSSDAVGRVLGQSRLALWNSPPTGAVSASRL</sequence>
<feature type="compositionally biased region" description="Gly residues" evidence="1">
    <location>
        <begin position="1"/>
        <end position="16"/>
    </location>
</feature>
<protein>
    <submittedName>
        <fullName evidence="2">Uncharacterized protein</fullName>
    </submittedName>
</protein>
<comment type="caution">
    <text evidence="2">The sequence shown here is derived from an EMBL/GenBank/DDBJ whole genome shotgun (WGS) entry which is preliminary data.</text>
</comment>
<accession>A0A1V2IDG0</accession>
<feature type="region of interest" description="Disordered" evidence="1">
    <location>
        <begin position="1"/>
        <end position="56"/>
    </location>
</feature>
<dbReference type="Proteomes" id="UP000188929">
    <property type="component" value="Unassembled WGS sequence"/>
</dbReference>
<organism evidence="2 3">
    <name type="scientific">Pseudofrankia asymbiotica</name>
    <dbReference type="NCBI Taxonomy" id="1834516"/>
    <lineage>
        <taxon>Bacteria</taxon>
        <taxon>Bacillati</taxon>
        <taxon>Actinomycetota</taxon>
        <taxon>Actinomycetes</taxon>
        <taxon>Frankiales</taxon>
        <taxon>Frankiaceae</taxon>
        <taxon>Pseudofrankia</taxon>
    </lineage>
</organism>
<keyword evidence="3" id="KW-1185">Reference proteome</keyword>
<gene>
    <name evidence="2" type="ORF">BL253_10690</name>
</gene>
<dbReference type="AlphaFoldDB" id="A0A1V2IDG0"/>
<dbReference type="STRING" id="1834516.BL253_10690"/>
<dbReference type="EMBL" id="MOMC01000018">
    <property type="protein sequence ID" value="ONH31115.1"/>
    <property type="molecule type" value="Genomic_DNA"/>
</dbReference>